<feature type="region of interest" description="Disordered" evidence="1">
    <location>
        <begin position="1"/>
        <end position="60"/>
    </location>
</feature>
<sequence length="1355" mass="151327">MKRTIDSFSVKTVRLRPDPEQSTGGSDTEPSTSQVVSSPGLETASSDNEPRAMDSEAEPTEIKKGKIYTFRREWLDQFPWLRYSKADSMMHCTYCKECGKTMAGNTAFVTGCNTFRIETLKKHNASVKHTTCRDKCTAQVPPLPAAFQRQAAANASSDEAGMIIKFNVAYHIAKEELPFTKFKAEIILPRKNGVNVNPTYSNDVACAQFIGVIGDTLKKKTSVEIANSAYMAFLIDGDTDVSTKECVIVYGRILQRGRPVNMLIGHIEVEHAHAQEETIIHPWPYLKEMFSYVGMKDSSYRIKCLLCLPRVTELLAFKNSPSNLKKHIERKHVGHLKKYEELTLRKRKRAPETLPTTSTLRQTTLVNTRAVSQRSIDKAVMKFVVQGLQPFHVVEQQPFRDFVKELQPNTKMISRLTLCSMIDDASMGMKKAVTEAMRGVDHIATTTDCWSARRRSFIGVTGHWIDPNSLKRCSAALACKQLRGSHTFDVLASALNDIHSEFEIRGKIVRTTTDNGSNFIKAFQVFGVDENNAVGSDGDPGNASQPGEDEEDQEGDEEVEFVDVSVPLNEDDGLEFQLPQHQHCACHLLNLIATVDAMKATSNEAYKKVYRSTFGKCNALWNKCGRSTLAAETVEDACSLQLLRPNARWNSLFLAVERLLRIMKEKGEGAIRGICTNLKVPMFNPAEIAFLTEYATVMSPVAQATNILQAEANAMMGWLLPTINLLTIKLESSGNQEPFWPGDPELIATAILLPKFRTTWTKDESTIKTGIDYIRQHIEEPFLQLADANRSSSSDDDDFFSALQSSHAQDGAKQLDGYLACSADHMDLLKSFPAVCKLSVKLNTPLPASAACERLFSIAGLVFRIYAASKKAFAALGDQCSNWLEKVIALGADGAAVNLGRKGGVIALLQQEAGDHIVPFHCMPHRLELAMLSVQRDNPMMAQLYDLLHLIWKTYHFSPKSMRELRVIGADLGVNVLMPSGVKGTRWLPHVSRALETFLKPGQFTAVYYHMDHLAGSSANADIAGRAKKASAFFHNIMPFIRATYTIVKKSIEDATFVAFCHFITDVFSGISKFSLLLQRNDIILPQAVCSLEKLLLTTEAMVARPKPNGRLSEFLADMRLQRRQQQEEGDTAIYKFQKGEASKLAGDDVATKLTKVMDATIKSTVKHLNARFRESASESDTTKAVKCFNIFNHDSWPENQQDLVDHGADDLGFLLDHFSTVLRRNGVNTELAKEEFVSLKLLIARMFKDKTYLSLWELMLTKEPYCSEHKNILHLVHIMLVLPVSAAVCERGFSTQKRIKSDTRASLHSDTVEDLIRISVEGPSLEDFDARESVASWFSQGQRTRRPNYYDLAI</sequence>
<feature type="region of interest" description="Disordered" evidence="1">
    <location>
        <begin position="534"/>
        <end position="558"/>
    </location>
</feature>
<dbReference type="InterPro" id="IPR008906">
    <property type="entry name" value="HATC_C_dom"/>
</dbReference>
<organism evidence="3 4">
    <name type="scientific">Merluccius polli</name>
    <name type="common">Benguela hake</name>
    <name type="synonym">Merluccius cadenati</name>
    <dbReference type="NCBI Taxonomy" id="89951"/>
    <lineage>
        <taxon>Eukaryota</taxon>
        <taxon>Metazoa</taxon>
        <taxon>Chordata</taxon>
        <taxon>Craniata</taxon>
        <taxon>Vertebrata</taxon>
        <taxon>Euteleostomi</taxon>
        <taxon>Actinopterygii</taxon>
        <taxon>Neopterygii</taxon>
        <taxon>Teleostei</taxon>
        <taxon>Neoteleostei</taxon>
        <taxon>Acanthomorphata</taxon>
        <taxon>Zeiogadaria</taxon>
        <taxon>Gadariae</taxon>
        <taxon>Gadiformes</taxon>
        <taxon>Gadoidei</taxon>
        <taxon>Merlucciidae</taxon>
        <taxon>Merluccius</taxon>
    </lineage>
</organism>
<dbReference type="InterPro" id="IPR006580">
    <property type="entry name" value="Znf_TTF"/>
</dbReference>
<gene>
    <name evidence="3" type="primary">ZNF862_54</name>
    <name evidence="3" type="ORF">N1851_004992</name>
</gene>
<dbReference type="PANTHER" id="PTHR46880">
    <property type="entry name" value="RAS-ASSOCIATING DOMAIN-CONTAINING PROTEIN"/>
    <property type="match status" value="1"/>
</dbReference>
<feature type="compositionally biased region" description="Basic and acidic residues" evidence="1">
    <location>
        <begin position="48"/>
        <end position="60"/>
    </location>
</feature>
<comment type="caution">
    <text evidence="3">The sequence shown here is derived from an EMBL/GenBank/DDBJ whole genome shotgun (WGS) entry which is preliminary data.</text>
</comment>
<feature type="domain" description="TTF-type" evidence="2">
    <location>
        <begin position="66"/>
        <end position="148"/>
    </location>
</feature>
<protein>
    <submittedName>
        <fullName evidence="3">Zinc finger protein 862</fullName>
    </submittedName>
</protein>
<dbReference type="PANTHER" id="PTHR46880:SF5">
    <property type="entry name" value="DUF4371 DOMAIN-CONTAINING PROTEIN"/>
    <property type="match status" value="1"/>
</dbReference>
<evidence type="ECO:0000259" key="2">
    <source>
        <dbReference type="SMART" id="SM00597"/>
    </source>
</evidence>
<feature type="compositionally biased region" description="Polar residues" evidence="1">
    <location>
        <begin position="1"/>
        <end position="10"/>
    </location>
</feature>
<dbReference type="SUPFAM" id="SSF140996">
    <property type="entry name" value="Hermes dimerisation domain"/>
    <property type="match status" value="1"/>
</dbReference>
<dbReference type="GO" id="GO:0046983">
    <property type="term" value="F:protein dimerization activity"/>
    <property type="evidence" value="ECO:0007669"/>
    <property type="project" value="InterPro"/>
</dbReference>
<evidence type="ECO:0000313" key="4">
    <source>
        <dbReference type="Proteomes" id="UP001174136"/>
    </source>
</evidence>
<dbReference type="InterPro" id="IPR012337">
    <property type="entry name" value="RNaseH-like_sf"/>
</dbReference>
<name>A0AA47N7V2_MERPO</name>
<dbReference type="InterPro" id="IPR057456">
    <property type="entry name" value="Znf_C17orf113"/>
</dbReference>
<proteinExistence type="predicted"/>
<feature type="compositionally biased region" description="Polar residues" evidence="1">
    <location>
        <begin position="20"/>
        <end position="37"/>
    </location>
</feature>
<dbReference type="Pfam" id="PF25431">
    <property type="entry name" value="zf-C17orf113"/>
    <property type="match status" value="1"/>
</dbReference>
<keyword evidence="4" id="KW-1185">Reference proteome</keyword>
<dbReference type="SUPFAM" id="SSF53098">
    <property type="entry name" value="Ribonuclease H-like"/>
    <property type="match status" value="2"/>
</dbReference>
<evidence type="ECO:0000256" key="1">
    <source>
        <dbReference type="SAM" id="MobiDB-lite"/>
    </source>
</evidence>
<dbReference type="SMART" id="SM00597">
    <property type="entry name" value="ZnF_TTF"/>
    <property type="match status" value="1"/>
</dbReference>
<feature type="compositionally biased region" description="Acidic residues" evidence="1">
    <location>
        <begin position="547"/>
        <end position="558"/>
    </location>
</feature>
<accession>A0AA47N7V2</accession>
<dbReference type="Pfam" id="PF05699">
    <property type="entry name" value="Dimer_Tnp_hAT"/>
    <property type="match status" value="1"/>
</dbReference>
<dbReference type="EMBL" id="JAOPHQ010000854">
    <property type="protein sequence ID" value="KAK0153309.1"/>
    <property type="molecule type" value="Genomic_DNA"/>
</dbReference>
<dbReference type="Proteomes" id="UP001174136">
    <property type="component" value="Unassembled WGS sequence"/>
</dbReference>
<evidence type="ECO:0000313" key="3">
    <source>
        <dbReference type="EMBL" id="KAK0153309.1"/>
    </source>
</evidence>
<reference evidence="3" key="1">
    <citation type="journal article" date="2023" name="Front. Mar. Sci.">
        <title>A new Merluccius polli reference genome to investigate the effects of global change in West African waters.</title>
        <authorList>
            <person name="Mateo J.L."/>
            <person name="Blanco-Fernandez C."/>
            <person name="Garcia-Vazquez E."/>
            <person name="Machado-Schiaffino G."/>
        </authorList>
    </citation>
    <scope>NUCLEOTIDE SEQUENCE</scope>
    <source>
        <strain evidence="3">C29</strain>
        <tissue evidence="3">Fin</tissue>
    </source>
</reference>